<name>A0AAJ0DFL4_9PEZI</name>
<feature type="signal peptide" evidence="2">
    <location>
        <begin position="1"/>
        <end position="24"/>
    </location>
</feature>
<feature type="compositionally biased region" description="Polar residues" evidence="1">
    <location>
        <begin position="151"/>
        <end position="164"/>
    </location>
</feature>
<dbReference type="Gene3D" id="3.30.920.50">
    <property type="entry name" value="Beta-1,3-glucanase, C-terminal domain"/>
    <property type="match status" value="1"/>
</dbReference>
<dbReference type="Proteomes" id="UP001271007">
    <property type="component" value="Unassembled WGS sequence"/>
</dbReference>
<feature type="domain" description="GH64" evidence="3">
    <location>
        <begin position="321"/>
        <end position="680"/>
    </location>
</feature>
<evidence type="ECO:0000256" key="2">
    <source>
        <dbReference type="SAM" id="SignalP"/>
    </source>
</evidence>
<gene>
    <name evidence="4" type="ORF">LTR09_005740</name>
</gene>
<feature type="compositionally biased region" description="Low complexity" evidence="1">
    <location>
        <begin position="166"/>
        <end position="227"/>
    </location>
</feature>
<proteinExistence type="predicted"/>
<comment type="caution">
    <text evidence="4">The sequence shown here is derived from an EMBL/GenBank/DDBJ whole genome shotgun (WGS) entry which is preliminary data.</text>
</comment>
<feature type="region of interest" description="Disordered" evidence="1">
    <location>
        <begin position="52"/>
        <end position="136"/>
    </location>
</feature>
<reference evidence="4" key="1">
    <citation type="submission" date="2023-04" db="EMBL/GenBank/DDBJ databases">
        <title>Black Yeasts Isolated from many extreme environments.</title>
        <authorList>
            <person name="Coleine C."/>
            <person name="Stajich J.E."/>
            <person name="Selbmann L."/>
        </authorList>
    </citation>
    <scope>NUCLEOTIDE SEQUENCE</scope>
    <source>
        <strain evidence="4">CCFEE 5312</strain>
    </source>
</reference>
<feature type="compositionally biased region" description="Pro residues" evidence="1">
    <location>
        <begin position="95"/>
        <end position="109"/>
    </location>
</feature>
<dbReference type="PANTHER" id="PTHR38165">
    <property type="match status" value="1"/>
</dbReference>
<feature type="compositionally biased region" description="Pro residues" evidence="1">
    <location>
        <begin position="287"/>
        <end position="319"/>
    </location>
</feature>
<evidence type="ECO:0000259" key="3">
    <source>
        <dbReference type="PROSITE" id="PS52006"/>
    </source>
</evidence>
<dbReference type="InterPro" id="IPR042517">
    <property type="entry name" value="Glyco_hydro_64_N_2"/>
</dbReference>
<dbReference type="InterPro" id="IPR032477">
    <property type="entry name" value="Glyco_hydro_64"/>
</dbReference>
<feature type="compositionally biased region" description="Low complexity" evidence="1">
    <location>
        <begin position="78"/>
        <end position="94"/>
    </location>
</feature>
<dbReference type="Pfam" id="PF16483">
    <property type="entry name" value="Glyco_hydro_64"/>
    <property type="match status" value="1"/>
</dbReference>
<dbReference type="AlphaFoldDB" id="A0AAJ0DFL4"/>
<dbReference type="InterPro" id="IPR037176">
    <property type="entry name" value="Osmotin/thaumatin-like_sf"/>
</dbReference>
<feature type="compositionally biased region" description="Gly residues" evidence="1">
    <location>
        <begin position="65"/>
        <end position="77"/>
    </location>
</feature>
<feature type="compositionally biased region" description="Low complexity" evidence="1">
    <location>
        <begin position="124"/>
        <end position="136"/>
    </location>
</feature>
<dbReference type="InterPro" id="IPR037398">
    <property type="entry name" value="Glyco_hydro_64_fam"/>
</dbReference>
<dbReference type="Gene3D" id="2.60.110.10">
    <property type="entry name" value="Thaumatin"/>
    <property type="match status" value="1"/>
</dbReference>
<organism evidence="4 5">
    <name type="scientific">Extremus antarcticus</name>
    <dbReference type="NCBI Taxonomy" id="702011"/>
    <lineage>
        <taxon>Eukaryota</taxon>
        <taxon>Fungi</taxon>
        <taxon>Dikarya</taxon>
        <taxon>Ascomycota</taxon>
        <taxon>Pezizomycotina</taxon>
        <taxon>Dothideomycetes</taxon>
        <taxon>Dothideomycetidae</taxon>
        <taxon>Mycosphaerellales</taxon>
        <taxon>Extremaceae</taxon>
        <taxon>Extremus</taxon>
    </lineage>
</organism>
<accession>A0AAJ0DFL4</accession>
<evidence type="ECO:0000256" key="1">
    <source>
        <dbReference type="SAM" id="MobiDB-lite"/>
    </source>
</evidence>
<feature type="compositionally biased region" description="Pro residues" evidence="1">
    <location>
        <begin position="228"/>
        <end position="259"/>
    </location>
</feature>
<keyword evidence="2" id="KW-0732">Signal</keyword>
<keyword evidence="5" id="KW-1185">Reference proteome</keyword>
<feature type="region of interest" description="Disordered" evidence="1">
    <location>
        <begin position="148"/>
        <end position="323"/>
    </location>
</feature>
<evidence type="ECO:0000313" key="4">
    <source>
        <dbReference type="EMBL" id="KAK3053114.1"/>
    </source>
</evidence>
<protein>
    <recommendedName>
        <fullName evidence="3">GH64 domain-containing protein</fullName>
    </recommendedName>
</protein>
<dbReference type="PROSITE" id="PS52006">
    <property type="entry name" value="GH64"/>
    <property type="match status" value="1"/>
</dbReference>
<evidence type="ECO:0000313" key="5">
    <source>
        <dbReference type="Proteomes" id="UP001271007"/>
    </source>
</evidence>
<dbReference type="PANTHER" id="PTHR38165:SF1">
    <property type="entry name" value="GLUCANASE B"/>
    <property type="match status" value="1"/>
</dbReference>
<feature type="compositionally biased region" description="Low complexity" evidence="1">
    <location>
        <begin position="260"/>
        <end position="286"/>
    </location>
</feature>
<sequence length="699" mass="71603">MFSRHPYSHIFLLSSWLFSSHVATAPIPIPITTHANGETSIWITAHNTLNSTAPSQERSLNRRQGFGGFGPPGGSWGPPGSSGPSGNHAFGPSSPFGPPDDPSFGPPGGPYSGNTLVPTWFPGSPESTFTTPSAAPTTSVISTTVTLTSVQPTSVAPPTSTSELFTPPASSPPTSIASTIPSTSTISSTPTISSTSVTPTSASPTSVAPSLPPTSSEAPATATSSAVPAPPPPSPTSSPPPAPTSFPAPPPTSIPPPSPTSASVSSASSTLETSTSSASSSATVSAPPAPPSPSGSPPPSTTLSAPPAPSSPSGSPPPSTGNTLQISLVNTLGSSNVHAYVTGLDSSGQVVMLSNDGSYYYPTASGSDPEEINADVAIPLNGPGETTTITLPDYISSSRVWFADGTLTFYVVETQYGPGLVEPTAMNPNDASADVNWGFVELTFKSGYGLFANLSFVDFVGLPLSIQLQTASSGTSSALGVPADGAKKVCDLLQGQAARDGMPWDELCVNDQNGNLLRVVAPPTIISQDDSAFGGYFDDYVSQIWQQFTSEQLMIDTQASEGQVACTTNGDSLTCAGDNTPYNKPNSEDIFGCNSGPFAISASDNDLHKAVVPRLCAAFNRATLHLQGGNVQPSLPPSSYYTAHPNNWYSAFVHQTQVDGRGYAFSYDDVTPNSADDVSGSVFAPDPQVLTVFVGGKTS</sequence>
<feature type="chain" id="PRO_5042598710" description="GH64 domain-containing protein" evidence="2">
    <location>
        <begin position="25"/>
        <end position="699"/>
    </location>
</feature>
<dbReference type="EMBL" id="JAWDJX010000017">
    <property type="protein sequence ID" value="KAK3053114.1"/>
    <property type="molecule type" value="Genomic_DNA"/>
</dbReference>